<evidence type="ECO:0000256" key="6">
    <source>
        <dbReference type="ARBA" id="ARBA00022737"/>
    </source>
</evidence>
<dbReference type="InterPro" id="IPR036322">
    <property type="entry name" value="WD40_repeat_dom_sf"/>
</dbReference>
<evidence type="ECO:0000256" key="14">
    <source>
        <dbReference type="PROSITE-ProRule" id="PRU00221"/>
    </source>
</evidence>
<evidence type="ECO:0000256" key="7">
    <source>
        <dbReference type="ARBA" id="ARBA00022892"/>
    </source>
</evidence>
<feature type="repeat" description="WD" evidence="14">
    <location>
        <begin position="136"/>
        <end position="170"/>
    </location>
</feature>
<dbReference type="GO" id="GO:0006888">
    <property type="term" value="P:endoplasmic reticulum to Golgi vesicle-mediated transport"/>
    <property type="evidence" value="ECO:0007669"/>
    <property type="project" value="EnsemblFungi"/>
</dbReference>
<dbReference type="PANTHER" id="PTHR19876:SF2">
    <property type="entry name" value="COATOMER SUBUNIT BETA"/>
    <property type="match status" value="1"/>
</dbReference>
<evidence type="ECO:0000313" key="18">
    <source>
        <dbReference type="EMBL" id="ODQ58061.1"/>
    </source>
</evidence>
<evidence type="ECO:0000313" key="19">
    <source>
        <dbReference type="Proteomes" id="UP000094112"/>
    </source>
</evidence>
<evidence type="ECO:0000256" key="8">
    <source>
        <dbReference type="ARBA" id="ARBA00022927"/>
    </source>
</evidence>
<dbReference type="Pfam" id="PF04053">
    <property type="entry name" value="B-prop_COPA_B_2nd"/>
    <property type="match status" value="1"/>
</dbReference>
<feature type="domain" description="COPA/B TPR" evidence="17">
    <location>
        <begin position="593"/>
        <end position="773"/>
    </location>
</feature>
<dbReference type="PANTHER" id="PTHR19876">
    <property type="entry name" value="COATOMER"/>
    <property type="match status" value="1"/>
</dbReference>
<dbReference type="PIRSF" id="PIRSF005567">
    <property type="entry name" value="Coatomer_beta'_subunit"/>
    <property type="match status" value="1"/>
</dbReference>
<dbReference type="InterPro" id="IPR050844">
    <property type="entry name" value="Coatomer_complex_subunit"/>
</dbReference>
<dbReference type="PROSITE" id="PS50082">
    <property type="entry name" value="WD_REPEATS_2"/>
    <property type="match status" value="5"/>
</dbReference>
<dbReference type="Pfam" id="PF23953">
    <property type="entry name" value="TPR_COPA_B"/>
    <property type="match status" value="1"/>
</dbReference>
<feature type="repeat" description="WD" evidence="14">
    <location>
        <begin position="9"/>
        <end position="50"/>
    </location>
</feature>
<dbReference type="PRINTS" id="PR00320">
    <property type="entry name" value="GPROTEINBRPT"/>
</dbReference>
<evidence type="ECO:0000256" key="13">
    <source>
        <dbReference type="PIRNR" id="PIRNR005567"/>
    </source>
</evidence>
<dbReference type="FunFam" id="2.130.10.10:FF:000016">
    <property type="entry name" value="Coatomer alpha subunit, putative"/>
    <property type="match status" value="1"/>
</dbReference>
<evidence type="ECO:0000256" key="2">
    <source>
        <dbReference type="ARBA" id="ARBA00010844"/>
    </source>
</evidence>
<feature type="region of interest" description="Disordered" evidence="15">
    <location>
        <begin position="789"/>
        <end position="858"/>
    </location>
</feature>
<keyword evidence="6" id="KW-0677">Repeat</keyword>
<dbReference type="SUPFAM" id="SSF50978">
    <property type="entry name" value="WD40 repeat-like"/>
    <property type="match status" value="2"/>
</dbReference>
<dbReference type="STRING" id="683960.A0A1E3NXZ1"/>
<dbReference type="GO" id="GO:0030126">
    <property type="term" value="C:COPI vesicle coat"/>
    <property type="evidence" value="ECO:0007669"/>
    <property type="project" value="EnsemblFungi"/>
</dbReference>
<evidence type="ECO:0000256" key="12">
    <source>
        <dbReference type="ARBA" id="ARBA00025536"/>
    </source>
</evidence>
<evidence type="ECO:0000256" key="15">
    <source>
        <dbReference type="SAM" id="MobiDB-lite"/>
    </source>
</evidence>
<feature type="repeat" description="WD" evidence="14">
    <location>
        <begin position="224"/>
        <end position="265"/>
    </location>
</feature>
<protein>
    <recommendedName>
        <fullName evidence="13">Coatomer subunit beta'</fullName>
    </recommendedName>
</protein>
<dbReference type="InterPro" id="IPR016453">
    <property type="entry name" value="COPB2"/>
</dbReference>
<dbReference type="Proteomes" id="UP000094112">
    <property type="component" value="Unassembled WGS sequence"/>
</dbReference>
<dbReference type="GO" id="GO:0005198">
    <property type="term" value="F:structural molecule activity"/>
    <property type="evidence" value="ECO:0007669"/>
    <property type="project" value="UniProtKB-UniRule"/>
</dbReference>
<feature type="domain" description="COPA/B second beta-propeller" evidence="16">
    <location>
        <begin position="318"/>
        <end position="576"/>
    </location>
</feature>
<dbReference type="GO" id="GO:0006886">
    <property type="term" value="P:intracellular protein transport"/>
    <property type="evidence" value="ECO:0007669"/>
    <property type="project" value="UniProtKB-UniRule"/>
</dbReference>
<comment type="function">
    <text evidence="12 13">The coatomer is a cytosolic protein complex that binds to dilysine motifs and reversibly associates with Golgi non-clathrin-coated vesicles, which further mediate biosynthetic protein transport from the ER, via the Golgi up to the trans Golgi network. Coatomer complex is required for budding from Golgi membranes, and is essential for the retrograde Golgi-to-ER transport of dilysine-tagged proteins.</text>
</comment>
<dbReference type="InterPro" id="IPR056176">
    <property type="entry name" value="TPR_COPA_B"/>
</dbReference>
<dbReference type="EMBL" id="KV454212">
    <property type="protein sequence ID" value="ODQ58061.1"/>
    <property type="molecule type" value="Genomic_DNA"/>
</dbReference>
<evidence type="ECO:0000256" key="1">
    <source>
        <dbReference type="ARBA" id="ARBA00004347"/>
    </source>
</evidence>
<dbReference type="InterPro" id="IPR020472">
    <property type="entry name" value="WD40_PAC1"/>
</dbReference>
<dbReference type="FunFam" id="1.25.40.470:FF:000001">
    <property type="entry name" value="Coatomer subunit beta"/>
    <property type="match status" value="1"/>
</dbReference>
<dbReference type="GO" id="GO:0008298">
    <property type="term" value="P:intracellular mRNA localization"/>
    <property type="evidence" value="ECO:0007669"/>
    <property type="project" value="EnsemblFungi"/>
</dbReference>
<dbReference type="GeneID" id="30197566"/>
<comment type="subcellular location">
    <subcellularLocation>
        <location evidence="1 13">Cytoplasmic vesicle</location>
        <location evidence="1 13">COPI-coated vesicle membrane</location>
        <topology evidence="1 13">Peripheral membrane protein</topology>
        <orientation evidence="1 13">Cytoplasmic side</orientation>
    </subcellularLocation>
    <subcellularLocation>
        <location evidence="13">Golgi apparatus membrane</location>
        <topology evidence="13">Peripheral membrane protein</topology>
        <orientation evidence="13">Cytoplasmic side</orientation>
    </subcellularLocation>
    <text evidence="13">The coatomer is cytoplasmic or polymerized on the cytoplasmic side of the Golgi, as well as on the vesicles/buds originating from it.</text>
</comment>
<sequence length="858" mass="97010">MKLDVKKQFSSRTDRVKGIDFHPTEPWVLTTLYSGRVEIWSYETGTKIKSIDVAEVPVRSGRFIARKNWIVVGSDDFQVRIYNYNTGEKVAQFEAHPDYIRSIAVHPTRPYVLTSSDDMTIKLWNWDNNWKLEQTFEGHNHYVMSLAFNPKDPNTFASACLDHTVKIWSLGNNVPNFTLNAHEQKGVNYVSYYPQSDKPYLITSSDDRTIKIWDYQTKSAVATLEGHSSNVSFAIFHQELPIIISGSEDATIKIWNSNTYKLEKTLNYGLDRAWCISSHKNSNSLAIGFDAGFAVLQLGNDEPRLSMDPVGKLIWAKNNEVYSSVIKGNEQVEDGETLPLSSKDLGSVEIFPTSLKHSPNGRFVTVTGDGEYIIYTALAWRNKEYGSALDFVWAQDPNIFAIRDAQNQIIIHKNFKPKPNGEIDFPYNVEKLYGGSLLGVKSDEFVAFYDWESSELVRRIDVDATDIVWSESGELVLIVSSDASYALKFDKDIFVEALEAGNIDPEDGVEDSFEVLYDVNDSVTSGKWVGDVFIFTTSTNRLNYLVGGKTYNIAHFDNTAYLLGYLARDNKVYVADKDINVSSYHLSLAVLEYQTLVLRGELEQANQDLLPSIEKNDLLKISRFLEAQEYLEEALQISPDSEQKFEIALKIKDFTTARTIASEENTEHKWKSLGDLALSSFKYKLAIESFQKANDIESLLLLYTSFNDKKHLSELAEQAKAKGKYNVAFNAYYTIGDIPKAIELLNISKRYTEASFLGLTYGADVSKSVENWKADLVKLGKGSIAERISIPESPSKPSQQEDLVDLNDDDDETPQEEAEVDEEVEVEEPVAVELEKPLEPEPTREEEEEEDFEDAASE</sequence>
<feature type="repeat" description="WD" evidence="14">
    <location>
        <begin position="93"/>
        <end position="125"/>
    </location>
</feature>
<comment type="subunit">
    <text evidence="13">Oligomeric complex that consists of at least the alpha, beta, beta', gamma, delta, epsilon and zeta subunits.</text>
</comment>
<keyword evidence="9 13" id="KW-0333">Golgi apparatus</keyword>
<dbReference type="GO" id="GO:0000139">
    <property type="term" value="C:Golgi membrane"/>
    <property type="evidence" value="ECO:0007669"/>
    <property type="project" value="UniProtKB-SubCell"/>
</dbReference>
<evidence type="ECO:0000256" key="4">
    <source>
        <dbReference type="ARBA" id="ARBA00022490"/>
    </source>
</evidence>
<proteinExistence type="inferred from homology"/>
<dbReference type="Gene3D" id="2.130.10.10">
    <property type="entry name" value="YVTN repeat-like/Quinoprotein amine dehydrogenase"/>
    <property type="match status" value="1"/>
</dbReference>
<dbReference type="AlphaFoldDB" id="A0A1E3NXZ1"/>
<keyword evidence="11 13" id="KW-0968">Cytoplasmic vesicle</keyword>
<dbReference type="SMART" id="SM00320">
    <property type="entry name" value="WD40"/>
    <property type="match status" value="7"/>
</dbReference>
<dbReference type="PROSITE" id="PS50294">
    <property type="entry name" value="WD_REPEATS_REGION"/>
    <property type="match status" value="3"/>
</dbReference>
<dbReference type="GO" id="GO:0006890">
    <property type="term" value="P:retrograde vesicle-mediated transport, Golgi to endoplasmic reticulum"/>
    <property type="evidence" value="ECO:0007669"/>
    <property type="project" value="EnsemblFungi"/>
</dbReference>
<keyword evidence="3 13" id="KW-0813">Transport</keyword>
<feature type="repeat" description="WD" evidence="14">
    <location>
        <begin position="180"/>
        <end position="223"/>
    </location>
</feature>
<feature type="compositionally biased region" description="Acidic residues" evidence="15">
    <location>
        <begin position="844"/>
        <end position="858"/>
    </location>
</feature>
<evidence type="ECO:0000256" key="11">
    <source>
        <dbReference type="ARBA" id="ARBA00023329"/>
    </source>
</evidence>
<keyword evidence="7 13" id="KW-0931">ER-Golgi transport</keyword>
<evidence type="ECO:0000256" key="3">
    <source>
        <dbReference type="ARBA" id="ARBA00022448"/>
    </source>
</evidence>
<dbReference type="GO" id="GO:0043130">
    <property type="term" value="F:ubiquitin binding"/>
    <property type="evidence" value="ECO:0007669"/>
    <property type="project" value="EnsemblFungi"/>
</dbReference>
<dbReference type="GO" id="GO:0006891">
    <property type="term" value="P:intra-Golgi vesicle-mediated transport"/>
    <property type="evidence" value="ECO:0007669"/>
    <property type="project" value="TreeGrafter"/>
</dbReference>
<keyword evidence="19" id="KW-1185">Reference proteome</keyword>
<evidence type="ECO:0000259" key="17">
    <source>
        <dbReference type="Pfam" id="PF23953"/>
    </source>
</evidence>
<evidence type="ECO:0000256" key="5">
    <source>
        <dbReference type="ARBA" id="ARBA00022574"/>
    </source>
</evidence>
<feature type="compositionally biased region" description="Basic and acidic residues" evidence="15">
    <location>
        <begin position="833"/>
        <end position="843"/>
    </location>
</feature>
<dbReference type="CDD" id="cd22947">
    <property type="entry name" value="Coatomer_WDAD_beta-like"/>
    <property type="match status" value="1"/>
</dbReference>
<dbReference type="InterPro" id="IPR006692">
    <property type="entry name" value="Beta-prop_COPA/B_2nd"/>
</dbReference>
<organism evidence="18 19">
    <name type="scientific">Wickerhamomyces anomalus (strain ATCC 58044 / CBS 1984 / NCYC 433 / NRRL Y-366-8)</name>
    <name type="common">Yeast</name>
    <name type="synonym">Hansenula anomala</name>
    <dbReference type="NCBI Taxonomy" id="683960"/>
    <lineage>
        <taxon>Eukaryota</taxon>
        <taxon>Fungi</taxon>
        <taxon>Dikarya</taxon>
        <taxon>Ascomycota</taxon>
        <taxon>Saccharomycotina</taxon>
        <taxon>Saccharomycetes</taxon>
        <taxon>Phaffomycetales</taxon>
        <taxon>Wickerhamomycetaceae</taxon>
        <taxon>Wickerhamomyces</taxon>
    </lineage>
</organism>
<evidence type="ECO:0000256" key="9">
    <source>
        <dbReference type="ARBA" id="ARBA00023034"/>
    </source>
</evidence>
<keyword evidence="10 13" id="KW-0472">Membrane</keyword>
<accession>A0A1E3NXZ1</accession>
<keyword evidence="5 14" id="KW-0853">WD repeat</keyword>
<dbReference type="InterPro" id="IPR001680">
    <property type="entry name" value="WD40_rpt"/>
</dbReference>
<dbReference type="RefSeq" id="XP_019037268.1">
    <property type="nucleotide sequence ID" value="XM_019180320.1"/>
</dbReference>
<dbReference type="InterPro" id="IPR015943">
    <property type="entry name" value="WD40/YVTN_repeat-like_dom_sf"/>
</dbReference>
<dbReference type="OrthoDB" id="10261470at2759"/>
<feature type="compositionally biased region" description="Acidic residues" evidence="15">
    <location>
        <begin position="802"/>
        <end position="830"/>
    </location>
</feature>
<evidence type="ECO:0000256" key="10">
    <source>
        <dbReference type="ARBA" id="ARBA00023136"/>
    </source>
</evidence>
<evidence type="ECO:0000259" key="16">
    <source>
        <dbReference type="Pfam" id="PF04053"/>
    </source>
</evidence>
<keyword evidence="8 13" id="KW-0653">Protein transport</keyword>
<name>A0A1E3NXZ1_WICAA</name>
<reference evidence="18 19" key="1">
    <citation type="journal article" date="2016" name="Proc. Natl. Acad. Sci. U.S.A.">
        <title>Comparative genomics of biotechnologically important yeasts.</title>
        <authorList>
            <person name="Riley R."/>
            <person name="Haridas S."/>
            <person name="Wolfe K.H."/>
            <person name="Lopes M.R."/>
            <person name="Hittinger C.T."/>
            <person name="Goeker M."/>
            <person name="Salamov A.A."/>
            <person name="Wisecaver J.H."/>
            <person name="Long T.M."/>
            <person name="Calvey C.H."/>
            <person name="Aerts A.L."/>
            <person name="Barry K.W."/>
            <person name="Choi C."/>
            <person name="Clum A."/>
            <person name="Coughlan A.Y."/>
            <person name="Deshpande S."/>
            <person name="Douglass A.P."/>
            <person name="Hanson S.J."/>
            <person name="Klenk H.-P."/>
            <person name="LaButti K.M."/>
            <person name="Lapidus A."/>
            <person name="Lindquist E.A."/>
            <person name="Lipzen A.M."/>
            <person name="Meier-Kolthoff J.P."/>
            <person name="Ohm R.A."/>
            <person name="Otillar R.P."/>
            <person name="Pangilinan J.L."/>
            <person name="Peng Y."/>
            <person name="Rokas A."/>
            <person name="Rosa C.A."/>
            <person name="Scheuner C."/>
            <person name="Sibirny A.A."/>
            <person name="Slot J.C."/>
            <person name="Stielow J.B."/>
            <person name="Sun H."/>
            <person name="Kurtzman C.P."/>
            <person name="Blackwell M."/>
            <person name="Grigoriev I.V."/>
            <person name="Jeffries T.W."/>
        </authorList>
    </citation>
    <scope>NUCLEOTIDE SEQUENCE [LARGE SCALE GENOMIC DNA]</scope>
    <source>
        <strain evidence="19">ATCC 58044 / CBS 1984 / NCYC 433 / NRRL Y-366-8</strain>
    </source>
</reference>
<dbReference type="Gene3D" id="1.25.40.470">
    <property type="match status" value="1"/>
</dbReference>
<dbReference type="Pfam" id="PF00400">
    <property type="entry name" value="WD40"/>
    <property type="match status" value="5"/>
</dbReference>
<gene>
    <name evidence="18" type="ORF">WICANDRAFT_101395</name>
</gene>
<keyword evidence="4 13" id="KW-0963">Cytoplasm</keyword>
<comment type="similarity">
    <text evidence="2 13">Belongs to the WD repeat COPB2 family.</text>
</comment>
<dbReference type="GO" id="GO:0032511">
    <property type="term" value="P:late endosome to vacuole transport via multivesicular body sorting pathway"/>
    <property type="evidence" value="ECO:0007669"/>
    <property type="project" value="EnsemblFungi"/>
</dbReference>
<dbReference type="CDD" id="cd00200">
    <property type="entry name" value="WD40"/>
    <property type="match status" value="1"/>
</dbReference>